<feature type="transmembrane region" description="Helical" evidence="7">
    <location>
        <begin position="164"/>
        <end position="187"/>
    </location>
</feature>
<reference evidence="9" key="1">
    <citation type="submission" date="2015-07" db="EMBL/GenBank/DDBJ databases">
        <title>Draft Genome Sequences of Anaerolinea thermolimosa IMO-1, Bellilinea caldifistulae GOMI-1, Leptolinea tardivitalis YMTK-2, Levilinea saccharolytica KIBI-1,Longilinea arvoryzae KOME-1, Previously Described as Members of the Anaerolineaceae (Chloroflexi).</title>
        <authorList>
            <person name="Sekiguchi Y."/>
            <person name="Ohashi A."/>
            <person name="Matsuura N."/>
            <person name="Tourlousse M.D."/>
        </authorList>
    </citation>
    <scope>NUCLEOTIDE SEQUENCE [LARGE SCALE GENOMIC DNA]</scope>
    <source>
        <strain evidence="9">KOME-1</strain>
    </source>
</reference>
<feature type="transmembrane region" description="Helical" evidence="7">
    <location>
        <begin position="276"/>
        <end position="301"/>
    </location>
</feature>
<evidence type="ECO:0000256" key="2">
    <source>
        <dbReference type="ARBA" id="ARBA00022448"/>
    </source>
</evidence>
<proteinExistence type="inferred from homology"/>
<dbReference type="InterPro" id="IPR000515">
    <property type="entry name" value="MetI-like"/>
</dbReference>
<evidence type="ECO:0000259" key="8">
    <source>
        <dbReference type="PROSITE" id="PS50928"/>
    </source>
</evidence>
<evidence type="ECO:0000256" key="1">
    <source>
        <dbReference type="ARBA" id="ARBA00004651"/>
    </source>
</evidence>
<feature type="transmembrane region" description="Helical" evidence="7">
    <location>
        <begin position="232"/>
        <end position="255"/>
    </location>
</feature>
<comment type="subcellular location">
    <subcellularLocation>
        <location evidence="1 7">Cell membrane</location>
        <topology evidence="1 7">Multi-pass membrane protein</topology>
    </subcellularLocation>
</comment>
<dbReference type="Gene3D" id="1.10.3720.10">
    <property type="entry name" value="MetI-like"/>
    <property type="match status" value="1"/>
</dbReference>
<feature type="transmembrane region" description="Helical" evidence="7">
    <location>
        <begin position="199"/>
        <end position="220"/>
    </location>
</feature>
<evidence type="ECO:0000313" key="10">
    <source>
        <dbReference type="Proteomes" id="UP000055060"/>
    </source>
</evidence>
<dbReference type="EMBL" id="DF967972">
    <property type="protein sequence ID" value="GAP15522.1"/>
    <property type="molecule type" value="Genomic_DNA"/>
</dbReference>
<evidence type="ECO:0000256" key="5">
    <source>
        <dbReference type="ARBA" id="ARBA00022989"/>
    </source>
</evidence>
<keyword evidence="6 7" id="KW-0472">Membrane</keyword>
<sequence>MTTKTASMKKRKSSSGFWVNFVLILICVVWLVPTVGVLVTSFREPQDIYGSGWWTVFPHKGWTVANEINIDPSIDVDQPFQIEGITSTFTELRQGVKLNDGRLLQWVGNKRTHLVDVKTYGWIGFDLKLTLKNYKDTMSGGTVTYLDASGNQIQRQGNDLGGAFLNSIAVAVPSTIIPILIAAFAAYGFAWMNFPGRKVLFTIVVGLIVVPLQIALVPILQDYTALNLNGTYLAMWLAHTGFGLPLAVYLLYNYIGELPRDILESAFIDGASHFTIFTKLILPLSVPALASFAIFQFLWVWNDYLVALIFLGDRNRVVTVALAAMVGEKGQDWHLLTSGAFISMILPLTVFFALQRYFVRGLMAGSVKG</sequence>
<dbReference type="GO" id="GO:0005886">
    <property type="term" value="C:plasma membrane"/>
    <property type="evidence" value="ECO:0007669"/>
    <property type="project" value="UniProtKB-SubCell"/>
</dbReference>
<dbReference type="Pfam" id="PF00528">
    <property type="entry name" value="BPD_transp_1"/>
    <property type="match status" value="1"/>
</dbReference>
<comment type="similarity">
    <text evidence="7">Belongs to the binding-protein-dependent transport system permease family.</text>
</comment>
<keyword evidence="5 7" id="KW-1133">Transmembrane helix</keyword>
<dbReference type="AlphaFoldDB" id="A0A0S7BMQ6"/>
<feature type="transmembrane region" description="Helical" evidence="7">
    <location>
        <begin position="333"/>
        <end position="354"/>
    </location>
</feature>
<accession>A0A0S7BMQ6</accession>
<keyword evidence="4 7" id="KW-0812">Transmembrane</keyword>
<dbReference type="SUPFAM" id="SSF161098">
    <property type="entry name" value="MetI-like"/>
    <property type="match status" value="1"/>
</dbReference>
<evidence type="ECO:0000256" key="7">
    <source>
        <dbReference type="RuleBase" id="RU363032"/>
    </source>
</evidence>
<keyword evidence="2 7" id="KW-0813">Transport</keyword>
<feature type="domain" description="ABC transmembrane type-1" evidence="8">
    <location>
        <begin position="164"/>
        <end position="354"/>
    </location>
</feature>
<dbReference type="CDD" id="cd06261">
    <property type="entry name" value="TM_PBP2"/>
    <property type="match status" value="1"/>
</dbReference>
<dbReference type="GO" id="GO:0055085">
    <property type="term" value="P:transmembrane transport"/>
    <property type="evidence" value="ECO:0007669"/>
    <property type="project" value="InterPro"/>
</dbReference>
<evidence type="ECO:0000256" key="3">
    <source>
        <dbReference type="ARBA" id="ARBA00022475"/>
    </source>
</evidence>
<dbReference type="PANTHER" id="PTHR43744">
    <property type="entry name" value="ABC TRANSPORTER PERMEASE PROTEIN MG189-RELATED-RELATED"/>
    <property type="match status" value="1"/>
</dbReference>
<gene>
    <name evidence="9" type="ORF">LARV_03312</name>
</gene>
<evidence type="ECO:0000313" key="9">
    <source>
        <dbReference type="EMBL" id="GAP15522.1"/>
    </source>
</evidence>
<dbReference type="STRING" id="360412.LARV_03312"/>
<evidence type="ECO:0000256" key="6">
    <source>
        <dbReference type="ARBA" id="ARBA00023136"/>
    </source>
</evidence>
<keyword evidence="3" id="KW-1003">Cell membrane</keyword>
<feature type="transmembrane region" description="Helical" evidence="7">
    <location>
        <begin position="21"/>
        <end position="42"/>
    </location>
</feature>
<dbReference type="PANTHER" id="PTHR43744:SF4">
    <property type="entry name" value="OSMOPROTECTIVE COMPOUNDS UPTAKE PERMEASE PROTEIN GGTD"/>
    <property type="match status" value="1"/>
</dbReference>
<evidence type="ECO:0000256" key="4">
    <source>
        <dbReference type="ARBA" id="ARBA00022692"/>
    </source>
</evidence>
<name>A0A0S7BMQ6_9CHLR</name>
<dbReference type="Proteomes" id="UP000055060">
    <property type="component" value="Unassembled WGS sequence"/>
</dbReference>
<dbReference type="PROSITE" id="PS50928">
    <property type="entry name" value="ABC_TM1"/>
    <property type="match status" value="1"/>
</dbReference>
<protein>
    <submittedName>
        <fullName evidence="9">Maltose ABC transporter membrane protein</fullName>
    </submittedName>
</protein>
<organism evidence="9">
    <name type="scientific">Longilinea arvoryzae</name>
    <dbReference type="NCBI Taxonomy" id="360412"/>
    <lineage>
        <taxon>Bacteria</taxon>
        <taxon>Bacillati</taxon>
        <taxon>Chloroflexota</taxon>
        <taxon>Anaerolineae</taxon>
        <taxon>Anaerolineales</taxon>
        <taxon>Anaerolineaceae</taxon>
        <taxon>Longilinea</taxon>
    </lineage>
</organism>
<keyword evidence="10" id="KW-1185">Reference proteome</keyword>
<dbReference type="InterPro" id="IPR035906">
    <property type="entry name" value="MetI-like_sf"/>
</dbReference>